<organism evidence="1 2">
    <name type="scientific">Lysinibacillus telephonicus</name>
    <dbReference type="NCBI Taxonomy" id="1714840"/>
    <lineage>
        <taxon>Bacteria</taxon>
        <taxon>Bacillati</taxon>
        <taxon>Bacillota</taxon>
        <taxon>Bacilli</taxon>
        <taxon>Bacillales</taxon>
        <taxon>Bacillaceae</taxon>
        <taxon>Lysinibacillus</taxon>
    </lineage>
</organism>
<protein>
    <submittedName>
        <fullName evidence="1">Class I SAM-dependent methyltransferase</fullName>
    </submittedName>
</protein>
<reference evidence="1 2" key="1">
    <citation type="submission" date="2018-12" db="EMBL/GenBank/DDBJ databases">
        <authorList>
            <person name="Yu L."/>
        </authorList>
    </citation>
    <scope>NUCLEOTIDE SEQUENCE [LARGE SCALE GENOMIC DNA]</scope>
    <source>
        <strain evidence="1 2">S5H2222</strain>
    </source>
</reference>
<dbReference type="GO" id="GO:0032259">
    <property type="term" value="P:methylation"/>
    <property type="evidence" value="ECO:0007669"/>
    <property type="project" value="UniProtKB-KW"/>
</dbReference>
<gene>
    <name evidence="1" type="ORF">EKG35_01600</name>
</gene>
<dbReference type="Gene3D" id="3.40.50.150">
    <property type="entry name" value="Vaccinia Virus protein VP39"/>
    <property type="match status" value="1"/>
</dbReference>
<comment type="caution">
    <text evidence="1">The sequence shown here is derived from an EMBL/GenBank/DDBJ whole genome shotgun (WGS) entry which is preliminary data.</text>
</comment>
<sequence length="201" mass="24169">MKEYYYDKLMNIHTQGSKMDINNSIVYHPYEPTPYSALEVLFKHYEVKMTDNIVDFGCGKGRLNFYINYSFNAVCTGIEMNETFFNQAIQNQNSYFRKFKKHKGLIQFLNCYAEDYVIQPKDNRFYFFNPFSVQIFIKVVNNILLSVEQSKREIDLILYYASDDYQHFLETNTLFNLYKEITLPGHYEKDSYERFLIYRLA</sequence>
<accession>A0A3S0HPZ0</accession>
<dbReference type="SUPFAM" id="SSF53335">
    <property type="entry name" value="S-adenosyl-L-methionine-dependent methyltransferases"/>
    <property type="match status" value="1"/>
</dbReference>
<dbReference type="OrthoDB" id="9780095at2"/>
<dbReference type="EMBL" id="RXNR01000003">
    <property type="protein sequence ID" value="RTQ96091.1"/>
    <property type="molecule type" value="Genomic_DNA"/>
</dbReference>
<evidence type="ECO:0000313" key="2">
    <source>
        <dbReference type="Proteomes" id="UP000276349"/>
    </source>
</evidence>
<dbReference type="GO" id="GO:0008168">
    <property type="term" value="F:methyltransferase activity"/>
    <property type="evidence" value="ECO:0007669"/>
    <property type="project" value="UniProtKB-KW"/>
</dbReference>
<keyword evidence="1" id="KW-0489">Methyltransferase</keyword>
<dbReference type="AlphaFoldDB" id="A0A3S0HPZ0"/>
<proteinExistence type="predicted"/>
<dbReference type="Proteomes" id="UP000276349">
    <property type="component" value="Unassembled WGS sequence"/>
</dbReference>
<evidence type="ECO:0000313" key="1">
    <source>
        <dbReference type="EMBL" id="RTQ96091.1"/>
    </source>
</evidence>
<name>A0A3S0HPZ0_9BACI</name>
<dbReference type="InterPro" id="IPR029063">
    <property type="entry name" value="SAM-dependent_MTases_sf"/>
</dbReference>
<keyword evidence="2" id="KW-1185">Reference proteome</keyword>
<dbReference type="RefSeq" id="WP_126292565.1">
    <property type="nucleotide sequence ID" value="NZ_CP155468.1"/>
</dbReference>
<keyword evidence="1" id="KW-0808">Transferase</keyword>